<feature type="compositionally biased region" description="Basic and acidic residues" evidence="1">
    <location>
        <begin position="13"/>
        <end position="24"/>
    </location>
</feature>
<accession>A0A2D4LAW8</accession>
<reference evidence="2" key="1">
    <citation type="submission" date="2017-07" db="EMBL/GenBank/DDBJ databases">
        <authorList>
            <person name="Mikheyev A."/>
            <person name="Grau M."/>
        </authorList>
    </citation>
    <scope>NUCLEOTIDE SEQUENCE</scope>
    <source>
        <tissue evidence="2">Venom_gland</tissue>
    </source>
</reference>
<protein>
    <submittedName>
        <fullName evidence="2">Uncharacterized protein</fullName>
    </submittedName>
</protein>
<evidence type="ECO:0000256" key="1">
    <source>
        <dbReference type="SAM" id="MobiDB-lite"/>
    </source>
</evidence>
<reference evidence="2" key="2">
    <citation type="submission" date="2017-11" db="EMBL/GenBank/DDBJ databases">
        <title>Coralsnake Venomics: Analyses of Venom Gland Transcriptomes and Proteomes of Six Brazilian Taxa.</title>
        <authorList>
            <person name="Aird S.D."/>
            <person name="Jorge da Silva N."/>
            <person name="Qiu L."/>
            <person name="Villar-Briones A."/>
            <person name="Aparecida-Saddi V."/>
            <person name="Campos-Telles M.P."/>
            <person name="Grau M."/>
            <person name="Mikheyev A.S."/>
        </authorList>
    </citation>
    <scope>NUCLEOTIDE SEQUENCE</scope>
    <source>
        <tissue evidence="2">Venom_gland</tissue>
    </source>
</reference>
<dbReference type="EMBL" id="IACM01008768">
    <property type="protein sequence ID" value="LAB18172.1"/>
    <property type="molecule type" value="Transcribed_RNA"/>
</dbReference>
<organism evidence="2">
    <name type="scientific">Micrurus spixii</name>
    <name type="common">Amazon coral snake</name>
    <dbReference type="NCBI Taxonomy" id="129469"/>
    <lineage>
        <taxon>Eukaryota</taxon>
        <taxon>Metazoa</taxon>
        <taxon>Chordata</taxon>
        <taxon>Craniata</taxon>
        <taxon>Vertebrata</taxon>
        <taxon>Euteleostomi</taxon>
        <taxon>Lepidosauria</taxon>
        <taxon>Squamata</taxon>
        <taxon>Bifurcata</taxon>
        <taxon>Unidentata</taxon>
        <taxon>Episquamata</taxon>
        <taxon>Toxicofera</taxon>
        <taxon>Serpentes</taxon>
        <taxon>Colubroidea</taxon>
        <taxon>Elapidae</taxon>
        <taxon>Elapinae</taxon>
        <taxon>Micrurus</taxon>
    </lineage>
</organism>
<proteinExistence type="predicted"/>
<name>A0A2D4LAW8_9SAUR</name>
<feature type="region of interest" description="Disordered" evidence="1">
    <location>
        <begin position="13"/>
        <end position="90"/>
    </location>
</feature>
<dbReference type="AlphaFoldDB" id="A0A2D4LAW8"/>
<feature type="compositionally biased region" description="Basic and acidic residues" evidence="1">
    <location>
        <begin position="64"/>
        <end position="90"/>
    </location>
</feature>
<evidence type="ECO:0000313" key="2">
    <source>
        <dbReference type="EMBL" id="LAB18172.1"/>
    </source>
</evidence>
<sequence length="115" mass="13312">MTVIIQILGKLQEKQQKEKREKRGTMTKKMKNGKTFAGRTLKKIWSTKGKKKGGLWVNGKKVKPNREKDEKSVKKREEKEEGNNLGEERNKKWLQGGQHLNINALVFFLAFKDTG</sequence>